<evidence type="ECO:0000313" key="17">
    <source>
        <dbReference type="Proteomes" id="UP000363590"/>
    </source>
</evidence>
<dbReference type="InterPro" id="IPR013346">
    <property type="entry name" value="NrdE_NrdA_C"/>
</dbReference>
<dbReference type="InterPro" id="IPR036844">
    <property type="entry name" value="Hint_dom_sf"/>
</dbReference>
<dbReference type="GO" id="GO:0005971">
    <property type="term" value="C:ribonucleoside-diphosphate reductase complex"/>
    <property type="evidence" value="ECO:0007669"/>
    <property type="project" value="TreeGrafter"/>
</dbReference>
<dbReference type="InterPro" id="IPR000788">
    <property type="entry name" value="RNR_lg_C"/>
</dbReference>
<keyword evidence="8 12" id="KW-0560">Oxidoreductase</keyword>
<dbReference type="SUPFAM" id="SSF55608">
    <property type="entry name" value="Homing endonucleases"/>
    <property type="match status" value="2"/>
</dbReference>
<evidence type="ECO:0000256" key="12">
    <source>
        <dbReference type="RuleBase" id="RU003410"/>
    </source>
</evidence>
<dbReference type="Pfam" id="PF14528">
    <property type="entry name" value="LAGLIDADG_3"/>
    <property type="match status" value="2"/>
</dbReference>
<dbReference type="InterPro" id="IPR004042">
    <property type="entry name" value="Intein_endonuc_central"/>
</dbReference>
<keyword evidence="3" id="KW-0021">Allosteric enzyme</keyword>
<dbReference type="Gene3D" id="2.170.16.10">
    <property type="entry name" value="Hedgehog/Intein (Hint) domain"/>
    <property type="match status" value="1"/>
</dbReference>
<dbReference type="SMART" id="SM00306">
    <property type="entry name" value="HintN"/>
    <property type="match status" value="2"/>
</dbReference>
<evidence type="ECO:0000256" key="4">
    <source>
        <dbReference type="ARBA" id="ARBA00022741"/>
    </source>
</evidence>
<dbReference type="Proteomes" id="UP000363590">
    <property type="component" value="Chromosome"/>
</dbReference>
<proteinExistence type="inferred from homology"/>
<feature type="region of interest" description="Disordered" evidence="13">
    <location>
        <begin position="707"/>
        <end position="728"/>
    </location>
</feature>
<evidence type="ECO:0000256" key="9">
    <source>
        <dbReference type="ARBA" id="ARBA00023116"/>
    </source>
</evidence>
<keyword evidence="9 12" id="KW-0215">Deoxyribonucleotide synthesis</keyword>
<name>A0A5P9XQ93_ACITH</name>
<dbReference type="InterPro" id="IPR039718">
    <property type="entry name" value="Rrm1"/>
</dbReference>
<feature type="compositionally biased region" description="Basic and acidic residues" evidence="13">
    <location>
        <begin position="708"/>
        <end position="725"/>
    </location>
</feature>
<organism evidence="16 17">
    <name type="scientific">Acidithiobacillus thiooxidans ATCC 19377</name>
    <dbReference type="NCBI Taxonomy" id="637390"/>
    <lineage>
        <taxon>Bacteria</taxon>
        <taxon>Pseudomonadati</taxon>
        <taxon>Pseudomonadota</taxon>
        <taxon>Acidithiobacillia</taxon>
        <taxon>Acidithiobacillales</taxon>
        <taxon>Acidithiobacillaceae</taxon>
        <taxon>Acidithiobacillus</taxon>
    </lineage>
</organism>
<feature type="domain" description="DOD-type homing endonuclease" evidence="14">
    <location>
        <begin position="548"/>
        <end position="703"/>
    </location>
</feature>
<keyword evidence="4 11" id="KW-0547">Nucleotide-binding</keyword>
<dbReference type="InterPro" id="IPR013509">
    <property type="entry name" value="RNR_lsu_N"/>
</dbReference>
<comment type="catalytic activity">
    <reaction evidence="10 12">
        <text>a 2'-deoxyribonucleoside 5'-diphosphate + [thioredoxin]-disulfide + H2O = a ribonucleoside 5'-diphosphate + [thioredoxin]-dithiol</text>
        <dbReference type="Rhea" id="RHEA:23252"/>
        <dbReference type="Rhea" id="RHEA-COMP:10698"/>
        <dbReference type="Rhea" id="RHEA-COMP:10700"/>
        <dbReference type="ChEBI" id="CHEBI:15377"/>
        <dbReference type="ChEBI" id="CHEBI:29950"/>
        <dbReference type="ChEBI" id="CHEBI:50058"/>
        <dbReference type="ChEBI" id="CHEBI:57930"/>
        <dbReference type="ChEBI" id="CHEBI:73316"/>
        <dbReference type="EC" id="1.17.4.1"/>
    </reaction>
</comment>
<dbReference type="GO" id="GO:0004748">
    <property type="term" value="F:ribonucleoside-diphosphate reductase activity, thioredoxin disulfide as acceptor"/>
    <property type="evidence" value="ECO:0007669"/>
    <property type="project" value="UniProtKB-EC"/>
</dbReference>
<feature type="domain" description="DOD-type homing endonuclease" evidence="14">
    <location>
        <begin position="1057"/>
        <end position="1170"/>
    </location>
</feature>
<evidence type="ECO:0000256" key="2">
    <source>
        <dbReference type="ARBA" id="ARBA00012274"/>
    </source>
</evidence>
<evidence type="ECO:0000256" key="13">
    <source>
        <dbReference type="SAM" id="MobiDB-lite"/>
    </source>
</evidence>
<dbReference type="NCBIfam" id="TIGR01445">
    <property type="entry name" value="intein_Nterm"/>
    <property type="match status" value="1"/>
</dbReference>
<evidence type="ECO:0000256" key="10">
    <source>
        <dbReference type="ARBA" id="ARBA00047754"/>
    </source>
</evidence>
<evidence type="ECO:0000256" key="1">
    <source>
        <dbReference type="ARBA" id="ARBA00010406"/>
    </source>
</evidence>
<dbReference type="InterPro" id="IPR008926">
    <property type="entry name" value="RNR_R1-su_N"/>
</dbReference>
<evidence type="ECO:0000256" key="3">
    <source>
        <dbReference type="ARBA" id="ARBA00022533"/>
    </source>
</evidence>
<dbReference type="Pfam" id="PF03477">
    <property type="entry name" value="ATP-cone"/>
    <property type="match status" value="1"/>
</dbReference>
<dbReference type="SMART" id="SM00305">
    <property type="entry name" value="HintC"/>
    <property type="match status" value="2"/>
</dbReference>
<dbReference type="PROSITE" id="PS00089">
    <property type="entry name" value="RIBORED_LARGE"/>
    <property type="match status" value="1"/>
</dbReference>
<protein>
    <recommendedName>
        <fullName evidence="2 12">Ribonucleoside-diphosphate reductase</fullName>
        <ecNumber evidence="2 12">1.17.4.1</ecNumber>
    </recommendedName>
</protein>
<evidence type="ECO:0000256" key="6">
    <source>
        <dbReference type="ARBA" id="ARBA00022840"/>
    </source>
</evidence>
<dbReference type="SUPFAM" id="SSF48168">
    <property type="entry name" value="R1 subunit of ribonucleotide reductase, N-terminal domain"/>
    <property type="match status" value="1"/>
</dbReference>
<evidence type="ECO:0000256" key="5">
    <source>
        <dbReference type="ARBA" id="ARBA00022813"/>
    </source>
</evidence>
<dbReference type="SUPFAM" id="SSF51294">
    <property type="entry name" value="Hedgehog/intein (Hint) domain"/>
    <property type="match status" value="2"/>
</dbReference>
<dbReference type="InterPro" id="IPR027434">
    <property type="entry name" value="Homing_endonucl"/>
</dbReference>
<feature type="domain" description="ATP-cone" evidence="15">
    <location>
        <begin position="1"/>
        <end position="105"/>
    </location>
</feature>
<dbReference type="GO" id="GO:0005524">
    <property type="term" value="F:ATP binding"/>
    <property type="evidence" value="ECO:0007669"/>
    <property type="project" value="UniProtKB-UniRule"/>
</dbReference>
<comment type="similarity">
    <text evidence="1 12">Belongs to the ribonucleoside diphosphate reductase large chain family.</text>
</comment>
<keyword evidence="5" id="KW-0068">Autocatalytic cleavage</keyword>
<dbReference type="Pfam" id="PF02867">
    <property type="entry name" value="Ribonuc_red_lgC"/>
    <property type="match status" value="2"/>
</dbReference>
<evidence type="ECO:0000256" key="11">
    <source>
        <dbReference type="PROSITE-ProRule" id="PRU00492"/>
    </source>
</evidence>
<dbReference type="RefSeq" id="WP_153940744.1">
    <property type="nucleotide sequence ID" value="NZ_CP045571.1"/>
</dbReference>
<dbReference type="PROSITE" id="PS50819">
    <property type="entry name" value="INTEIN_ENDONUCLEASE"/>
    <property type="match status" value="2"/>
</dbReference>
<evidence type="ECO:0000259" key="14">
    <source>
        <dbReference type="PROSITE" id="PS50819"/>
    </source>
</evidence>
<dbReference type="Gene3D" id="3.10.28.10">
    <property type="entry name" value="Homing endonucleases"/>
    <property type="match status" value="2"/>
</dbReference>
<evidence type="ECO:0000259" key="15">
    <source>
        <dbReference type="PROSITE" id="PS51161"/>
    </source>
</evidence>
<dbReference type="KEGG" id="atx:GCD22_01973"/>
<dbReference type="InterPro" id="IPR006142">
    <property type="entry name" value="INTEIN"/>
</dbReference>
<dbReference type="InterPro" id="IPR006141">
    <property type="entry name" value="Intein_N"/>
</dbReference>
<evidence type="ECO:0000256" key="7">
    <source>
        <dbReference type="ARBA" id="ARBA00023000"/>
    </source>
</evidence>
<accession>A0A5P9XQ93</accession>
<dbReference type="PROSITE" id="PS51161">
    <property type="entry name" value="ATP_CONE"/>
    <property type="match status" value="1"/>
</dbReference>
<reference evidence="16 17" key="1">
    <citation type="submission" date="2019-10" db="EMBL/GenBank/DDBJ databases">
        <authorList>
            <person name="Wang R."/>
        </authorList>
    </citation>
    <scope>NUCLEOTIDE SEQUENCE [LARGE SCALE GENOMIC DNA]</scope>
    <source>
        <strain evidence="16 17">ATCC 19377</strain>
    </source>
</reference>
<dbReference type="EMBL" id="CP045571">
    <property type="protein sequence ID" value="QFX96237.1"/>
    <property type="molecule type" value="Genomic_DNA"/>
</dbReference>
<comment type="function">
    <text evidence="12">Provides the precursors necessary for DNA synthesis. Catalyzes the biosynthesis of deoxyribonucleotides from the corresponding ribonucleotides.</text>
</comment>
<evidence type="ECO:0000313" key="16">
    <source>
        <dbReference type="EMBL" id="QFX96237.1"/>
    </source>
</evidence>
<dbReference type="GeneID" id="60696280"/>
<dbReference type="InterPro" id="IPR005144">
    <property type="entry name" value="ATP-cone_dom"/>
</dbReference>
<dbReference type="PROSITE" id="PS50817">
    <property type="entry name" value="INTEIN_N_TER"/>
    <property type="match status" value="2"/>
</dbReference>
<dbReference type="InterPro" id="IPR004860">
    <property type="entry name" value="LAGLIDADG_dom"/>
</dbReference>
<keyword evidence="7" id="KW-0651">Protein splicing</keyword>
<keyword evidence="6 11" id="KW-0067">ATP-binding</keyword>
<sequence length="1670" mass="187004">MHTIKRDGTLVPFDATKIEKAIYTAFLKDADGVMRPGASEASTSIRDKVTAITALVVANLNRRSNDGTVHIEDIQDQVELALMRSGEHKVARDYVLYREKQAQQRLQQKQTDQPEGVQERDFSIRRANGDEIYLTRDMILKNLESACQRWDWQGNADLVMKSLLKLLFDGISEDEFVQAKIMATRPLIETDPMYAYTAGFFLLEKIRAEAFCQNPSDVFIGGSDYDANNYPANYFQDYIRKGVAIERLDKRLLDFDLDKMAEAIVPSRDLHFQYQGLQILYDRYLIHENGIRLELPQALWMRVAMGLAVNEIDREKWAIAFYNVLSTFRFVSSTPTLFNAGTTHPQLSSCYLTTVPDDLDGIFEAVKENALLSKFSGGLGNDWTPVRAMGSWIKGTNGKSQGVVPFLKVVNDTAVAVNQCFAPDTLVHTQDGPQPISHIQKGDLVLGVSGTYRQVDARMTYAQNDPMVEIRIKHSLMPIQVTTGHPVLAIQNVVLGETSARTLKRLENGKLSPTWVDAGNLQVGDYVAQTIPGEVIPVAGFTDEEAYLYGIMLGDGHVAQKQGVNREYGVTLNATSKAHLAQFVRQYLLEHDIHFWENSAHGSVVQLRWAYGRTCLRDAVNGQFVAGEEAPVLPFDFADLYNAKGEKKVSARFLHLPESQTLAILKGLLQTDGHLARGKDILFTTASLTLAENVRYLLLRLGIPSSGRQRDRRDEVHTATRKDGSQDTLSGGLSYELRIPAYPKIAALLGCEPVQKHMALRIGRWLFSRVTSIADITPVPFVCDLKVEGDESYMTTAFLAHNGGKRKGAVCAYLETWHLDIEEFLELRKNTGDDRRRTHDMNTANWIPDLFMKRVMDNAEWTLFSPNEVPDLHELYGTRFEERYAEYESMAENGQLEQFKKVPAVELWRKMLTMLFETGHPWITFKDPCNVRSPQRHAGVVHSSNLCVAPETLVLTDKGHLPISSLVNKTVKVWNGMMFSETTVHQTGVNQPLVEVRLDNGATLSCTSYHKFYIQNEYGIPAKEVRAGDLKAGDKLIKSEYPVIDDATWPDFPYAYTHGFFCGDGTYGNGRPRLSLYDVKKQLTPFLDIKAGTGVVDASGRLNFTLPFDLPEKYTVPMHFSLKSRVQWLAGLFDADGTVTKNGNASSIQIASIYPDFLESVRLMLQTVGVYSTVSLLAEQRKVSLPDGKGDSAMYDCKPIYRLMIAHNGLLMLNKLGFMPHRLKMPLTTTQRRAEHFVQVVEVKDNGRTDDTYCFSEPIRHMGVFNGILTGQCTEITLNSNDDETAVCNLGSVNLMQHLITNPVISEHGDDLETEDWPYDQLRESMTPVNALRHINKEALFETVGTAIRMLDNVIDINFYPTRKARNANMRHRAIGLGVMGFADALQALRIPMDSEAAVTFAGVSQEVISFAAIQTSADLAVARGSYSSFQGSDWSRGILPINTVQRLEIERGMELLTAQQPSAIDPDLWDAVRVRVQHGIRNSNIMAIAPTATISNIVGVSQGIDPIYQNLYVKSNLSGEFTVVNTQMVADMEKLDLWDDVMVNDLKYFDGSLAHIDRIPSWMKRLYATAFEIDPLWLVRMTAERQKWIDQSVSLNLYMAKPSGKALDNLYKQAWLYGLKTTYYLRTMGATSAEKSTVTEGTLNAVQGGTPAPAIKACLIDDPTCEACQ</sequence>
<dbReference type="EC" id="1.17.4.1" evidence="2 12"/>
<dbReference type="CDD" id="cd00081">
    <property type="entry name" value="Hint"/>
    <property type="match status" value="2"/>
</dbReference>
<dbReference type="GO" id="GO:0009263">
    <property type="term" value="P:deoxyribonucleotide biosynthetic process"/>
    <property type="evidence" value="ECO:0007669"/>
    <property type="project" value="UniProtKB-KW"/>
</dbReference>
<dbReference type="SUPFAM" id="SSF51998">
    <property type="entry name" value="PFL-like glycyl radical enzymes"/>
    <property type="match status" value="2"/>
</dbReference>
<dbReference type="InterPro" id="IPR003587">
    <property type="entry name" value="Hint_dom_N"/>
</dbReference>
<dbReference type="GO" id="GO:0016539">
    <property type="term" value="P:intein-mediated protein splicing"/>
    <property type="evidence" value="ECO:0007669"/>
    <property type="project" value="InterPro"/>
</dbReference>
<dbReference type="UniPathway" id="UPA00326"/>
<dbReference type="GO" id="GO:0004519">
    <property type="term" value="F:endonuclease activity"/>
    <property type="evidence" value="ECO:0007669"/>
    <property type="project" value="InterPro"/>
</dbReference>
<dbReference type="PANTHER" id="PTHR11573:SF6">
    <property type="entry name" value="RIBONUCLEOSIDE-DIPHOSPHATE REDUCTASE LARGE SUBUNIT"/>
    <property type="match status" value="1"/>
</dbReference>
<dbReference type="InterPro" id="IPR003586">
    <property type="entry name" value="Hint_dom_C"/>
</dbReference>
<dbReference type="Pfam" id="PF00317">
    <property type="entry name" value="Ribonuc_red_lgN"/>
    <property type="match status" value="1"/>
</dbReference>
<dbReference type="PANTHER" id="PTHR11573">
    <property type="entry name" value="RIBONUCLEOSIDE-DIPHOSPHATE REDUCTASE LARGE CHAIN"/>
    <property type="match status" value="1"/>
</dbReference>
<gene>
    <name evidence="16" type="primary">nrdA</name>
    <name evidence="16" type="ORF">GCD22_01973</name>
</gene>
<dbReference type="PRINTS" id="PR00379">
    <property type="entry name" value="INTEIN"/>
</dbReference>
<dbReference type="Gene3D" id="3.20.70.20">
    <property type="match status" value="3"/>
</dbReference>
<evidence type="ECO:0000256" key="8">
    <source>
        <dbReference type="ARBA" id="ARBA00023002"/>
    </source>
</evidence>